<evidence type="ECO:0000313" key="1">
    <source>
        <dbReference type="EMBL" id="EGC39644.1"/>
    </source>
</evidence>
<dbReference type="GeneID" id="10509769"/>
<protein>
    <submittedName>
        <fullName evidence="1">Uncharacterized protein</fullName>
    </submittedName>
</protein>
<keyword evidence="2" id="KW-1185">Reference proteome</keyword>
<sequence>MENQQNGNLTNPHIFEVMGTVANNPHSTTTNVTDAPKEWYLTLFQNESSVAFQNRTNRDVDIIIFGGTKKFNIAEGEVVPPHYKMEFSIESHSNKEIIPLSDEGEIFVTYKVGEMIQFVIRRPLKCGNSFNVLDRHLDIIEEPLNREEFENEFLLNYPNYTNVPASETNF</sequence>
<evidence type="ECO:0000313" key="2">
    <source>
        <dbReference type="Proteomes" id="UP000001064"/>
    </source>
</evidence>
<dbReference type="RefSeq" id="XP_003283865.1">
    <property type="nucleotide sequence ID" value="XM_003283817.1"/>
</dbReference>
<dbReference type="EMBL" id="GL870954">
    <property type="protein sequence ID" value="EGC39644.1"/>
    <property type="molecule type" value="Genomic_DNA"/>
</dbReference>
<dbReference type="AlphaFoldDB" id="F0Z8V8"/>
<gene>
    <name evidence="1" type="ORF">DICPUDRAFT_74835</name>
</gene>
<dbReference type="FunCoup" id="F0Z8V8">
    <property type="interactions" value="936"/>
</dbReference>
<reference evidence="2" key="1">
    <citation type="journal article" date="2011" name="Genome Biol.">
        <title>Comparative genomics of the social amoebae Dictyostelium discoideum and Dictyostelium purpureum.</title>
        <authorList>
            <consortium name="US DOE Joint Genome Institute (JGI-PGF)"/>
            <person name="Sucgang R."/>
            <person name="Kuo A."/>
            <person name="Tian X."/>
            <person name="Salerno W."/>
            <person name="Parikh A."/>
            <person name="Feasley C.L."/>
            <person name="Dalin E."/>
            <person name="Tu H."/>
            <person name="Huang E."/>
            <person name="Barry K."/>
            <person name="Lindquist E."/>
            <person name="Shapiro H."/>
            <person name="Bruce D."/>
            <person name="Schmutz J."/>
            <person name="Salamov A."/>
            <person name="Fey P."/>
            <person name="Gaudet P."/>
            <person name="Anjard C."/>
            <person name="Babu M.M."/>
            <person name="Basu S."/>
            <person name="Bushmanova Y."/>
            <person name="van der Wel H."/>
            <person name="Katoh-Kurasawa M."/>
            <person name="Dinh C."/>
            <person name="Coutinho P.M."/>
            <person name="Saito T."/>
            <person name="Elias M."/>
            <person name="Schaap P."/>
            <person name="Kay R.R."/>
            <person name="Henrissat B."/>
            <person name="Eichinger L."/>
            <person name="Rivero F."/>
            <person name="Putnam N.H."/>
            <person name="West C.M."/>
            <person name="Loomis W.F."/>
            <person name="Chisholm R.L."/>
            <person name="Shaulsky G."/>
            <person name="Strassmann J.E."/>
            <person name="Queller D.C."/>
            <person name="Kuspa A."/>
            <person name="Grigoriev I.V."/>
        </authorList>
    </citation>
    <scope>NUCLEOTIDE SEQUENCE [LARGE SCALE GENOMIC DNA]</scope>
    <source>
        <strain evidence="2">QSDP1</strain>
    </source>
</reference>
<name>F0Z8V8_DICPU</name>
<dbReference type="VEuPathDB" id="AmoebaDB:DICPUDRAFT_74835"/>
<dbReference type="KEGG" id="dpp:DICPUDRAFT_74835"/>
<dbReference type="Proteomes" id="UP000001064">
    <property type="component" value="Unassembled WGS sequence"/>
</dbReference>
<dbReference type="InParanoid" id="F0Z8V8"/>
<accession>F0Z8V8</accession>
<proteinExistence type="predicted"/>
<organism evidence="1 2">
    <name type="scientific">Dictyostelium purpureum</name>
    <name type="common">Slime mold</name>
    <dbReference type="NCBI Taxonomy" id="5786"/>
    <lineage>
        <taxon>Eukaryota</taxon>
        <taxon>Amoebozoa</taxon>
        <taxon>Evosea</taxon>
        <taxon>Eumycetozoa</taxon>
        <taxon>Dictyostelia</taxon>
        <taxon>Dictyosteliales</taxon>
        <taxon>Dictyosteliaceae</taxon>
        <taxon>Dictyostelium</taxon>
    </lineage>
</organism>